<evidence type="ECO:0000259" key="8">
    <source>
        <dbReference type="PROSITE" id="PS51352"/>
    </source>
</evidence>
<evidence type="ECO:0000256" key="5">
    <source>
        <dbReference type="ARBA" id="ARBA00023157"/>
    </source>
</evidence>
<evidence type="ECO:0000256" key="4">
    <source>
        <dbReference type="ARBA" id="ARBA00023002"/>
    </source>
</evidence>
<keyword evidence="4" id="KW-0560">Oxidoreductase</keyword>
<keyword evidence="10" id="KW-1185">Reference proteome</keyword>
<dbReference type="Gene3D" id="3.40.30.10">
    <property type="entry name" value="Glutaredoxin"/>
    <property type="match status" value="1"/>
</dbReference>
<dbReference type="AlphaFoldDB" id="V4RW62"/>
<evidence type="ECO:0000256" key="2">
    <source>
        <dbReference type="ARBA" id="ARBA00005791"/>
    </source>
</evidence>
<evidence type="ECO:0000256" key="3">
    <source>
        <dbReference type="ARBA" id="ARBA00022729"/>
    </source>
</evidence>
<feature type="chain" id="PRO_5004728864" evidence="7">
    <location>
        <begin position="28"/>
        <end position="203"/>
    </location>
</feature>
<keyword evidence="3 7" id="KW-0732">Signal</keyword>
<dbReference type="Pfam" id="PF13462">
    <property type="entry name" value="Thioredoxin_4"/>
    <property type="match status" value="1"/>
</dbReference>
<dbReference type="PATRIC" id="fig|631454.5.peg.237"/>
<dbReference type="eggNOG" id="COG1651">
    <property type="taxonomic scope" value="Bacteria"/>
</dbReference>
<dbReference type="EMBL" id="AWXZ01000007">
    <property type="protein sequence ID" value="ESR27260.1"/>
    <property type="molecule type" value="Genomic_DNA"/>
</dbReference>
<feature type="domain" description="Thioredoxin" evidence="8">
    <location>
        <begin position="17"/>
        <end position="203"/>
    </location>
</feature>
<dbReference type="OrthoDB" id="9780147at2"/>
<dbReference type="STRING" id="631454.N177_0239"/>
<evidence type="ECO:0000313" key="9">
    <source>
        <dbReference type="EMBL" id="ESR27260.1"/>
    </source>
</evidence>
<keyword evidence="6" id="KW-0676">Redox-active center</keyword>
<proteinExistence type="inferred from homology"/>
<dbReference type="PANTHER" id="PTHR13887">
    <property type="entry name" value="GLUTATHIONE S-TRANSFERASE KAPPA"/>
    <property type="match status" value="1"/>
</dbReference>
<protein>
    <submittedName>
        <fullName evidence="9">DsbA family, Com1-like subfamily</fullName>
    </submittedName>
</protein>
<dbReference type="CDD" id="cd03023">
    <property type="entry name" value="DsbA_Com1_like"/>
    <property type="match status" value="1"/>
</dbReference>
<keyword evidence="5" id="KW-1015">Disulfide bond</keyword>
<dbReference type="PROSITE" id="PS51352">
    <property type="entry name" value="THIOREDOXIN_2"/>
    <property type="match status" value="1"/>
</dbReference>
<comment type="function">
    <text evidence="1">May be required for disulfide bond formation in some proteins.</text>
</comment>
<organism evidence="9 10">
    <name type="scientific">Lutibaculum baratangense AMV1</name>
    <dbReference type="NCBI Taxonomy" id="631454"/>
    <lineage>
        <taxon>Bacteria</taxon>
        <taxon>Pseudomonadati</taxon>
        <taxon>Pseudomonadota</taxon>
        <taxon>Alphaproteobacteria</taxon>
        <taxon>Hyphomicrobiales</taxon>
        <taxon>Tepidamorphaceae</taxon>
        <taxon>Lutibaculum</taxon>
    </lineage>
</organism>
<dbReference type="GO" id="GO:0016491">
    <property type="term" value="F:oxidoreductase activity"/>
    <property type="evidence" value="ECO:0007669"/>
    <property type="project" value="UniProtKB-KW"/>
</dbReference>
<evidence type="ECO:0000256" key="1">
    <source>
        <dbReference type="ARBA" id="ARBA00003565"/>
    </source>
</evidence>
<evidence type="ECO:0000256" key="7">
    <source>
        <dbReference type="SAM" id="SignalP"/>
    </source>
</evidence>
<comment type="similarity">
    <text evidence="2">Belongs to the thioredoxin family. DsbA subfamily.</text>
</comment>
<dbReference type="RefSeq" id="WP_023430396.1">
    <property type="nucleotide sequence ID" value="NZ_AWXZ01000007.1"/>
</dbReference>
<evidence type="ECO:0000256" key="6">
    <source>
        <dbReference type="ARBA" id="ARBA00023284"/>
    </source>
</evidence>
<feature type="signal peptide" evidence="7">
    <location>
        <begin position="1"/>
        <end position="27"/>
    </location>
</feature>
<dbReference type="InterPro" id="IPR006311">
    <property type="entry name" value="TAT_signal"/>
</dbReference>
<sequence>MIDRRQLLRLSAVGSGLLVLPSALAFAQTGLTVEAVLYDPEAPVLGNPDGDVTVVEYFDYQCPYCKKGHPGVMEAVRKDGNVRLVKKDWPIFGDVSVRAARLVLAAGASGRYEQALESLMATEGKLADAQVDATLQGAGFTVARLEEAYRAHAGRIDRLLARNGGQADAFGFRGTPSFVVQTTLYPGVMGEADLTEAIAAARS</sequence>
<dbReference type="SUPFAM" id="SSF52833">
    <property type="entry name" value="Thioredoxin-like"/>
    <property type="match status" value="1"/>
</dbReference>
<dbReference type="Proteomes" id="UP000017819">
    <property type="component" value="Unassembled WGS sequence"/>
</dbReference>
<dbReference type="InterPro" id="IPR013766">
    <property type="entry name" value="Thioredoxin_domain"/>
</dbReference>
<comment type="caution">
    <text evidence="9">The sequence shown here is derived from an EMBL/GenBank/DDBJ whole genome shotgun (WGS) entry which is preliminary data.</text>
</comment>
<accession>V4RW62</accession>
<reference evidence="9 10" key="1">
    <citation type="journal article" date="2014" name="Genome Announc.">
        <title>Draft Genome Sequence of Lutibaculum baratangense Strain AMV1T, Isolated from a Mud Volcano in Andamans, India.</title>
        <authorList>
            <person name="Singh A."/>
            <person name="Sreenivas A."/>
            <person name="Sathyanarayana Reddy G."/>
            <person name="Pinnaka A.K."/>
            <person name="Shivaji S."/>
        </authorList>
    </citation>
    <scope>NUCLEOTIDE SEQUENCE [LARGE SCALE GENOMIC DNA]</scope>
    <source>
        <strain evidence="9 10">AMV1</strain>
    </source>
</reference>
<dbReference type="InterPro" id="IPR012336">
    <property type="entry name" value="Thioredoxin-like_fold"/>
</dbReference>
<name>V4RW62_9HYPH</name>
<gene>
    <name evidence="9" type="ORF">N177_0239</name>
</gene>
<dbReference type="InterPro" id="IPR036249">
    <property type="entry name" value="Thioredoxin-like_sf"/>
</dbReference>
<evidence type="ECO:0000313" key="10">
    <source>
        <dbReference type="Proteomes" id="UP000017819"/>
    </source>
</evidence>
<dbReference type="PROSITE" id="PS51318">
    <property type="entry name" value="TAT"/>
    <property type="match status" value="1"/>
</dbReference>
<dbReference type="PANTHER" id="PTHR13887:SF14">
    <property type="entry name" value="DISULFIDE BOND FORMATION PROTEIN D"/>
    <property type="match status" value="1"/>
</dbReference>